<sequence length="88" mass="10315">MVELFGNIDCANKNIKLIGYDSIERNVEALKNDQVLFLISQRSIQQGYDAIKSLSNHLLFNKNINKVNFMPIDILMKENIEYYKNYKL</sequence>
<evidence type="ECO:0000313" key="1">
    <source>
        <dbReference type="EMBL" id="PXV65124.1"/>
    </source>
</evidence>
<dbReference type="RefSeq" id="WP_245904053.1">
    <property type="nucleotide sequence ID" value="NZ_QICL01000008.1"/>
</dbReference>
<comment type="caution">
    <text evidence="1">The sequence shown here is derived from an EMBL/GenBank/DDBJ whole genome shotgun (WGS) entry which is preliminary data.</text>
</comment>
<evidence type="ECO:0008006" key="3">
    <source>
        <dbReference type="Google" id="ProtNLM"/>
    </source>
</evidence>
<dbReference type="Gene3D" id="3.40.50.2300">
    <property type="match status" value="2"/>
</dbReference>
<dbReference type="Proteomes" id="UP000247973">
    <property type="component" value="Unassembled WGS sequence"/>
</dbReference>
<dbReference type="AlphaFoldDB" id="A0A2V3PX35"/>
<reference evidence="1 2" key="1">
    <citation type="submission" date="2018-03" db="EMBL/GenBank/DDBJ databases">
        <title>Genomic Encyclopedia of Archaeal and Bacterial Type Strains, Phase II (KMG-II): from individual species to whole genera.</title>
        <authorList>
            <person name="Goeker M."/>
        </authorList>
    </citation>
    <scope>NUCLEOTIDE SEQUENCE [LARGE SCALE GENOMIC DNA]</scope>
    <source>
        <strain evidence="1 2">DSM 100214</strain>
    </source>
</reference>
<dbReference type="InterPro" id="IPR028082">
    <property type="entry name" value="Peripla_BP_I"/>
</dbReference>
<accession>A0A2V3PX35</accession>
<keyword evidence="2" id="KW-1185">Reference proteome</keyword>
<dbReference type="EMBL" id="QICL01000008">
    <property type="protein sequence ID" value="PXV65124.1"/>
    <property type="molecule type" value="Genomic_DNA"/>
</dbReference>
<name>A0A2V3PX35_9BACT</name>
<organism evidence="1 2">
    <name type="scientific">Dysgonomonas alginatilytica</name>
    <dbReference type="NCBI Taxonomy" id="1605892"/>
    <lineage>
        <taxon>Bacteria</taxon>
        <taxon>Pseudomonadati</taxon>
        <taxon>Bacteroidota</taxon>
        <taxon>Bacteroidia</taxon>
        <taxon>Bacteroidales</taxon>
        <taxon>Dysgonomonadaceae</taxon>
        <taxon>Dysgonomonas</taxon>
    </lineage>
</organism>
<protein>
    <recommendedName>
        <fullName evidence="3">Substrate-binding family protein</fullName>
    </recommendedName>
</protein>
<evidence type="ECO:0000313" key="2">
    <source>
        <dbReference type="Proteomes" id="UP000247973"/>
    </source>
</evidence>
<proteinExistence type="predicted"/>
<gene>
    <name evidence="1" type="ORF">CLV62_108122</name>
</gene>
<dbReference type="SUPFAM" id="SSF53822">
    <property type="entry name" value="Periplasmic binding protein-like I"/>
    <property type="match status" value="1"/>
</dbReference>